<name>A0A9Q1EEE0_SYNKA</name>
<keyword evidence="1" id="KW-0732">Signal</keyword>
<reference evidence="2" key="1">
    <citation type="journal article" date="2023" name="Science">
        <title>Genome structures resolve the early diversification of teleost fishes.</title>
        <authorList>
            <person name="Parey E."/>
            <person name="Louis A."/>
            <person name="Montfort J."/>
            <person name="Bouchez O."/>
            <person name="Roques C."/>
            <person name="Iampietro C."/>
            <person name="Lluch J."/>
            <person name="Castinel A."/>
            <person name="Donnadieu C."/>
            <person name="Desvignes T."/>
            <person name="Floi Bucao C."/>
            <person name="Jouanno E."/>
            <person name="Wen M."/>
            <person name="Mejri S."/>
            <person name="Dirks R."/>
            <person name="Jansen H."/>
            <person name="Henkel C."/>
            <person name="Chen W.J."/>
            <person name="Zahm M."/>
            <person name="Cabau C."/>
            <person name="Klopp C."/>
            <person name="Thompson A.W."/>
            <person name="Robinson-Rechavi M."/>
            <person name="Braasch I."/>
            <person name="Lecointre G."/>
            <person name="Bobe J."/>
            <person name="Postlethwait J.H."/>
            <person name="Berthelot C."/>
            <person name="Roest Crollius H."/>
            <person name="Guiguen Y."/>
        </authorList>
    </citation>
    <scope>NUCLEOTIDE SEQUENCE</scope>
    <source>
        <strain evidence="2">WJC10195</strain>
    </source>
</reference>
<evidence type="ECO:0000313" key="3">
    <source>
        <dbReference type="Proteomes" id="UP001152622"/>
    </source>
</evidence>
<evidence type="ECO:0000313" key="2">
    <source>
        <dbReference type="EMBL" id="KAJ8337272.1"/>
    </source>
</evidence>
<feature type="signal peptide" evidence="1">
    <location>
        <begin position="1"/>
        <end position="35"/>
    </location>
</feature>
<proteinExistence type="predicted"/>
<organism evidence="2 3">
    <name type="scientific">Synaphobranchus kaupii</name>
    <name type="common">Kaup's arrowtooth eel</name>
    <dbReference type="NCBI Taxonomy" id="118154"/>
    <lineage>
        <taxon>Eukaryota</taxon>
        <taxon>Metazoa</taxon>
        <taxon>Chordata</taxon>
        <taxon>Craniata</taxon>
        <taxon>Vertebrata</taxon>
        <taxon>Euteleostomi</taxon>
        <taxon>Actinopterygii</taxon>
        <taxon>Neopterygii</taxon>
        <taxon>Teleostei</taxon>
        <taxon>Anguilliformes</taxon>
        <taxon>Synaphobranchidae</taxon>
        <taxon>Synaphobranchus</taxon>
    </lineage>
</organism>
<protein>
    <recommendedName>
        <fullName evidence="4">Secreted protein</fullName>
    </recommendedName>
</protein>
<dbReference type="AlphaFoldDB" id="A0A9Q1EEE0"/>
<keyword evidence="3" id="KW-1185">Reference proteome</keyword>
<feature type="chain" id="PRO_5040453509" description="Secreted protein" evidence="1">
    <location>
        <begin position="36"/>
        <end position="91"/>
    </location>
</feature>
<dbReference type="Proteomes" id="UP001152622">
    <property type="component" value="Chromosome 19"/>
</dbReference>
<evidence type="ECO:0008006" key="4">
    <source>
        <dbReference type="Google" id="ProtNLM"/>
    </source>
</evidence>
<evidence type="ECO:0000256" key="1">
    <source>
        <dbReference type="SAM" id="SignalP"/>
    </source>
</evidence>
<accession>A0A9Q1EEE0</accession>
<sequence length="91" mass="9951">MTALAGMSRLPFRRGSKHLTHLLAAVLGWIHLSASAGHLRDNPSAATTEVERGRLLARPSAPWVLIRVHVSLQVLLFTSELRCRAHSPGQP</sequence>
<gene>
    <name evidence="2" type="ORF">SKAU_G00384920</name>
</gene>
<dbReference type="EMBL" id="JAINUF010000019">
    <property type="protein sequence ID" value="KAJ8337272.1"/>
    <property type="molecule type" value="Genomic_DNA"/>
</dbReference>
<comment type="caution">
    <text evidence="2">The sequence shown here is derived from an EMBL/GenBank/DDBJ whole genome shotgun (WGS) entry which is preliminary data.</text>
</comment>